<dbReference type="EMBL" id="JAIUJR010000001">
    <property type="protein sequence ID" value="MCA0131367.1"/>
    <property type="molecule type" value="Genomic_DNA"/>
</dbReference>
<gene>
    <name evidence="1" type="ORF">LBU54_02135</name>
</gene>
<accession>A0ABS7XMY5</accession>
<dbReference type="RefSeq" id="WP_224525042.1">
    <property type="nucleotide sequence ID" value="NZ_JAIUJR010000001.1"/>
</dbReference>
<dbReference type="Proteomes" id="UP001198901">
    <property type="component" value="Unassembled WGS sequence"/>
</dbReference>
<name>A0ABS7XMY5_9FLAO</name>
<evidence type="ECO:0000313" key="1">
    <source>
        <dbReference type="EMBL" id="MCA0131367.1"/>
    </source>
</evidence>
<protein>
    <submittedName>
        <fullName evidence="1">DUF4421 domain-containing protein</fullName>
    </submittedName>
</protein>
<comment type="caution">
    <text evidence="1">The sequence shown here is derived from an EMBL/GenBank/DDBJ whole genome shotgun (WGS) entry which is preliminary data.</text>
</comment>
<dbReference type="Pfam" id="PF14391">
    <property type="entry name" value="DUF4421"/>
    <property type="match status" value="1"/>
</dbReference>
<sequence>MGIRHIHIMVFALMIHPSLHVQNNNTKGAYIRTFPEKITARVGLVNTGNSFFFNDSENAINYNLKPNTREYLGFSLLFRSIELDFGFLPNFLKQNQDNENSKLFNLNFRMFLGQWMKTLDLYQQKGFFADLNGSELILPSVETFKIGGSISYIFNKNFSFRAVGFQNEWQRRSSGSFIPGLHYYYTTFNVEENNTSSKANSFDIAVAPAYYYNFVVKEKFIFGIGASTGIGFNHNNLGKRKISSMLFEFGGRAVLGYNSESFFAGINSSVNLFEHNSDRAVRVEDAITFLEFYIGYRFNAPKSFIKTADRVNRFLGLK</sequence>
<proteinExistence type="predicted"/>
<organism evidence="1 2">
    <name type="scientific">Winogradskyella alexanderae</name>
    <dbReference type="NCBI Taxonomy" id="2877123"/>
    <lineage>
        <taxon>Bacteria</taxon>
        <taxon>Pseudomonadati</taxon>
        <taxon>Bacteroidota</taxon>
        <taxon>Flavobacteriia</taxon>
        <taxon>Flavobacteriales</taxon>
        <taxon>Flavobacteriaceae</taxon>
        <taxon>Winogradskyella</taxon>
    </lineage>
</organism>
<reference evidence="2" key="1">
    <citation type="submission" date="2023-07" db="EMBL/GenBank/DDBJ databases">
        <authorList>
            <person name="Yue Y."/>
        </authorList>
    </citation>
    <scope>NUCLEOTIDE SEQUENCE [LARGE SCALE GENOMIC DNA]</scope>
    <source>
        <strain evidence="2">D23</strain>
    </source>
</reference>
<evidence type="ECO:0000313" key="2">
    <source>
        <dbReference type="Proteomes" id="UP001198901"/>
    </source>
</evidence>
<dbReference type="InterPro" id="IPR025535">
    <property type="entry name" value="DUF4421"/>
</dbReference>
<keyword evidence="2" id="KW-1185">Reference proteome</keyword>